<dbReference type="EMBL" id="KZ348749">
    <property type="protein sequence ID" value="PIO65765.1"/>
    <property type="molecule type" value="Genomic_DNA"/>
</dbReference>
<gene>
    <name evidence="2" type="ORF">TELCIR_12546</name>
</gene>
<protein>
    <submittedName>
        <fullName evidence="2">Uncharacterized protein</fullName>
    </submittedName>
</protein>
<evidence type="ECO:0000256" key="1">
    <source>
        <dbReference type="SAM" id="MobiDB-lite"/>
    </source>
</evidence>
<name>A0A2G9U6H3_TELCI</name>
<dbReference type="AlphaFoldDB" id="A0A2G9U6H3"/>
<reference evidence="2 3" key="1">
    <citation type="submission" date="2015-09" db="EMBL/GenBank/DDBJ databases">
        <title>Draft genome of the parasitic nematode Teladorsagia circumcincta isolate WARC Sus (inbred).</title>
        <authorList>
            <person name="Mitreva M."/>
        </authorList>
    </citation>
    <scope>NUCLEOTIDE SEQUENCE [LARGE SCALE GENOMIC DNA]</scope>
    <source>
        <strain evidence="2 3">S</strain>
    </source>
</reference>
<proteinExistence type="predicted"/>
<dbReference type="Proteomes" id="UP000230423">
    <property type="component" value="Unassembled WGS sequence"/>
</dbReference>
<organism evidence="2 3">
    <name type="scientific">Teladorsagia circumcincta</name>
    <name type="common">Brown stomach worm</name>
    <name type="synonym">Ostertagia circumcincta</name>
    <dbReference type="NCBI Taxonomy" id="45464"/>
    <lineage>
        <taxon>Eukaryota</taxon>
        <taxon>Metazoa</taxon>
        <taxon>Ecdysozoa</taxon>
        <taxon>Nematoda</taxon>
        <taxon>Chromadorea</taxon>
        <taxon>Rhabditida</taxon>
        <taxon>Rhabditina</taxon>
        <taxon>Rhabditomorpha</taxon>
        <taxon>Strongyloidea</taxon>
        <taxon>Trichostrongylidae</taxon>
        <taxon>Teladorsagia</taxon>
    </lineage>
</organism>
<feature type="region of interest" description="Disordered" evidence="1">
    <location>
        <begin position="1"/>
        <end position="22"/>
    </location>
</feature>
<evidence type="ECO:0000313" key="3">
    <source>
        <dbReference type="Proteomes" id="UP000230423"/>
    </source>
</evidence>
<sequence length="351" mass="39666">MPSHRWESPLPRTIYDDAPDDDPVAPLRHAGVYTEKDILKMRKALTERKIECLKLHVITLGETAAAVAAACASLDDYGRILKRIVASQKYKSGEWVRTEPPRCSFGKVSKNTLSKADQDTISSVVDAIVDCVVEEKADFVDYLKAQESRDQMLDERQNMLFPCSVCHTMCIDIHSPPLCGKHLVDFSRFCQRQTYALEGHKNASFTFDQPFIRSSADFSSVKTEMYVRKRCYSEAPSQLSVGEALTQGQSPAVTDAIRRAEMRRVREDEAYSCARIRPFDRSNFPPKPSVPRRITVATRPPIPVRRPGFAEGALIQSQVCCCFSMTLYYFSTVTCLITQLSCFFSHHKFHG</sequence>
<dbReference type="OrthoDB" id="5850696at2759"/>
<keyword evidence="3" id="KW-1185">Reference proteome</keyword>
<evidence type="ECO:0000313" key="2">
    <source>
        <dbReference type="EMBL" id="PIO65765.1"/>
    </source>
</evidence>
<accession>A0A2G9U6H3</accession>